<dbReference type="RefSeq" id="YP_010755352.1">
    <property type="nucleotide sequence ID" value="NC_073469.1"/>
</dbReference>
<protein>
    <submittedName>
        <fullName evidence="1">Head-to-tail adaptor</fullName>
    </submittedName>
</protein>
<reference evidence="1" key="1">
    <citation type="submission" date="2022-08" db="EMBL/GenBank/DDBJ databases">
        <authorList>
            <person name="Dojs M.A."/>
            <person name="Fleischacker C.L."/>
            <person name="Jackson S.M."/>
            <person name="Feiring S.B."/>
            <person name="Webb R.J."/>
            <person name="Schaefbauer A.B."/>
            <person name="Vigness C.A."/>
            <person name="Boyle B.L."/>
            <person name="Frank J.R."/>
            <person name="Fleischacker T.C."/>
            <person name="Ackerman S.B."/>
            <person name="Balish M.F."/>
            <person name="Garlena R.A."/>
            <person name="Russell D.A."/>
            <person name="Jacobs-Sera D."/>
            <person name="Hatfull G.F."/>
        </authorList>
    </citation>
    <scope>NUCLEOTIDE SEQUENCE</scope>
</reference>
<name>A0A977KNJ2_9CAUD</name>
<dbReference type="GeneID" id="80020005"/>
<organism evidence="1 2">
    <name type="scientific">Arthrobacter phage Shambre1</name>
    <dbReference type="NCBI Taxonomy" id="2927284"/>
    <lineage>
        <taxon>Viruses</taxon>
        <taxon>Duplodnaviria</taxon>
        <taxon>Heunggongvirae</taxon>
        <taxon>Uroviricota</taxon>
        <taxon>Caudoviricetes</taxon>
        <taxon>Bismarckvirus</taxon>
        <taxon>Bismarckvirus shambre1</taxon>
    </lineage>
</organism>
<sequence length="199" mass="21005">MATPPLVKTSDLAILTGKPSTDPRLALAAQRASDRFLGAIGYDPRAKAGDQVQLNGTGTSTLLLPAAPVTAINAVTVRGTAVWAGSGPRYRSGYWASTELLDGPDFELDAAAGILRRNGVWPDGLGNVTVDYDHGFEELPGDIADAVLEHATTLAMVLIHIQQESGGSTSATYGKEATVGTTQKWVDAVEKYRLQGRQQ</sequence>
<gene>
    <name evidence="1" type="primary">9</name>
    <name evidence="1" type="ORF">SEA_SHAMBRE1_9</name>
</gene>
<dbReference type="KEGG" id="vg:80020005"/>
<evidence type="ECO:0000313" key="1">
    <source>
        <dbReference type="EMBL" id="UXE04746.1"/>
    </source>
</evidence>
<accession>A0A977KNJ2</accession>
<keyword evidence="2" id="KW-1185">Reference proteome</keyword>
<proteinExistence type="predicted"/>
<dbReference type="EMBL" id="OP297545">
    <property type="protein sequence ID" value="UXE04746.1"/>
    <property type="molecule type" value="Genomic_DNA"/>
</dbReference>
<evidence type="ECO:0000313" key="2">
    <source>
        <dbReference type="Proteomes" id="UP001063033"/>
    </source>
</evidence>
<dbReference type="Proteomes" id="UP001063033">
    <property type="component" value="Segment"/>
</dbReference>